<keyword evidence="1" id="KW-1185">Reference proteome</keyword>
<dbReference type="Proteomes" id="UP000887565">
    <property type="component" value="Unplaced"/>
</dbReference>
<evidence type="ECO:0000313" key="2">
    <source>
        <dbReference type="WBParaSite" id="nRc.2.0.1.t32698-RA"/>
    </source>
</evidence>
<protein>
    <submittedName>
        <fullName evidence="2">Uncharacterized protein</fullName>
    </submittedName>
</protein>
<proteinExistence type="predicted"/>
<dbReference type="AlphaFoldDB" id="A0A915K1L7"/>
<dbReference type="WBParaSite" id="nRc.2.0.1.t32698-RA">
    <property type="protein sequence ID" value="nRc.2.0.1.t32698-RA"/>
    <property type="gene ID" value="nRc.2.0.1.g32698"/>
</dbReference>
<accession>A0A915K1L7</accession>
<reference evidence="2" key="1">
    <citation type="submission" date="2022-11" db="UniProtKB">
        <authorList>
            <consortium name="WormBaseParasite"/>
        </authorList>
    </citation>
    <scope>IDENTIFICATION</scope>
</reference>
<evidence type="ECO:0000313" key="1">
    <source>
        <dbReference type="Proteomes" id="UP000887565"/>
    </source>
</evidence>
<name>A0A915K1L7_ROMCU</name>
<sequence length="75" mass="8329">MSSSKTGTNATGQLGMEYKIVGIMGIRAFLQRSEVIAEFTGDVLTVWPCKQINVSKISYEYKKVQYLGYKNSAKA</sequence>
<organism evidence="1 2">
    <name type="scientific">Romanomermis culicivorax</name>
    <name type="common">Nematode worm</name>
    <dbReference type="NCBI Taxonomy" id="13658"/>
    <lineage>
        <taxon>Eukaryota</taxon>
        <taxon>Metazoa</taxon>
        <taxon>Ecdysozoa</taxon>
        <taxon>Nematoda</taxon>
        <taxon>Enoplea</taxon>
        <taxon>Dorylaimia</taxon>
        <taxon>Mermithida</taxon>
        <taxon>Mermithoidea</taxon>
        <taxon>Mermithidae</taxon>
        <taxon>Romanomermis</taxon>
    </lineage>
</organism>